<protein>
    <submittedName>
        <fullName evidence="2">Uncharacterized protein</fullName>
    </submittedName>
</protein>
<reference evidence="2 3" key="1">
    <citation type="submission" date="2019-05" db="EMBL/GenBank/DDBJ databases">
        <authorList>
            <person name="Hariharan J."/>
            <person name="Choudoir M.J."/>
            <person name="Diebold P."/>
            <person name="Panke-Buisse K."/>
            <person name="Buckley D.H."/>
        </authorList>
    </citation>
    <scope>NUCLEOTIDE SEQUENCE [LARGE SCALE GENOMIC DNA]</scope>
    <source>
        <strain evidence="2 3">SUN51</strain>
    </source>
</reference>
<dbReference type="Proteomes" id="UP000324965">
    <property type="component" value="Unassembled WGS sequence"/>
</dbReference>
<dbReference type="OrthoDB" id="3828900at2"/>
<dbReference type="RefSeq" id="WP_149515118.1">
    <property type="nucleotide sequence ID" value="NZ_VDFC01000066.1"/>
</dbReference>
<keyword evidence="1" id="KW-0812">Transmembrane</keyword>
<keyword evidence="1" id="KW-1133">Transmembrane helix</keyword>
<comment type="caution">
    <text evidence="2">The sequence shown here is derived from an EMBL/GenBank/DDBJ whole genome shotgun (WGS) entry which is preliminary data.</text>
</comment>
<evidence type="ECO:0000313" key="3">
    <source>
        <dbReference type="Proteomes" id="UP000324965"/>
    </source>
</evidence>
<accession>A0A5B0A3G1</accession>
<dbReference type="EMBL" id="VDFC01000066">
    <property type="protein sequence ID" value="KAA0924114.1"/>
    <property type="molecule type" value="Genomic_DNA"/>
</dbReference>
<gene>
    <name evidence="2" type="ORF">FGF04_33285</name>
</gene>
<evidence type="ECO:0000313" key="2">
    <source>
        <dbReference type="EMBL" id="KAA0924114.1"/>
    </source>
</evidence>
<sequence>MTATGITGAVVWSGKGEGGPVTADATQPSRFNPVWRISVNREKTENRPLEPGSAQLPKKQFKVHRRAAMFLAVLGTAAGLIASTTTPAAADSGRNNNLWIRAVDGQIQSEHYPGSPLFPPNGTYHIHYWKAGGGWDVNGRNYHFPGQTVFGRIAAPVAAGSTVCAELFYHKPEGGYGSYGLPCVRMS</sequence>
<proteinExistence type="predicted"/>
<name>A0A5B0A3G1_9ACTN</name>
<organism evidence="2 3">
    <name type="scientific">Streptomyces apricus</name>
    <dbReference type="NCBI Taxonomy" id="1828112"/>
    <lineage>
        <taxon>Bacteria</taxon>
        <taxon>Bacillati</taxon>
        <taxon>Actinomycetota</taxon>
        <taxon>Actinomycetes</taxon>
        <taxon>Kitasatosporales</taxon>
        <taxon>Streptomycetaceae</taxon>
        <taxon>Streptomyces</taxon>
    </lineage>
</organism>
<keyword evidence="3" id="KW-1185">Reference proteome</keyword>
<evidence type="ECO:0000256" key="1">
    <source>
        <dbReference type="SAM" id="Phobius"/>
    </source>
</evidence>
<feature type="transmembrane region" description="Helical" evidence="1">
    <location>
        <begin position="67"/>
        <end position="90"/>
    </location>
</feature>
<keyword evidence="1" id="KW-0472">Membrane</keyword>
<dbReference type="AlphaFoldDB" id="A0A5B0A3G1"/>